<evidence type="ECO:0000256" key="2">
    <source>
        <dbReference type="ARBA" id="ARBA00022840"/>
    </source>
</evidence>
<feature type="domain" description="Clp ATPase C-terminal" evidence="6">
    <location>
        <begin position="578"/>
        <end position="672"/>
    </location>
</feature>
<dbReference type="InterPro" id="IPR027417">
    <property type="entry name" value="P-loop_NTPase"/>
</dbReference>
<gene>
    <name evidence="7" type="ORF">ACGFZB_00205</name>
</gene>
<evidence type="ECO:0000259" key="6">
    <source>
        <dbReference type="SMART" id="SM01086"/>
    </source>
</evidence>
<dbReference type="SUPFAM" id="SSF52540">
    <property type="entry name" value="P-loop containing nucleoside triphosphate hydrolases"/>
    <property type="match status" value="1"/>
</dbReference>
<dbReference type="Gene3D" id="1.10.8.60">
    <property type="match status" value="1"/>
</dbReference>
<accession>A0ABW7AYU8</accession>
<feature type="domain" description="AAA+ ATPase" evidence="5">
    <location>
        <begin position="395"/>
        <end position="538"/>
    </location>
</feature>
<dbReference type="Proteomes" id="UP001604267">
    <property type="component" value="Unassembled WGS sequence"/>
</dbReference>
<dbReference type="PANTHER" id="PTHR11638">
    <property type="entry name" value="ATP-DEPENDENT CLP PROTEASE"/>
    <property type="match status" value="1"/>
</dbReference>
<organism evidence="7 8">
    <name type="scientific">Streptomyces cinerochromogenes</name>
    <dbReference type="NCBI Taxonomy" id="66422"/>
    <lineage>
        <taxon>Bacteria</taxon>
        <taxon>Bacillati</taxon>
        <taxon>Actinomycetota</taxon>
        <taxon>Actinomycetes</taxon>
        <taxon>Kitasatosporales</taxon>
        <taxon>Streptomycetaceae</taxon>
        <taxon>Streptomyces</taxon>
    </lineage>
</organism>
<dbReference type="Pfam" id="PF07724">
    <property type="entry name" value="AAA_2"/>
    <property type="match status" value="1"/>
</dbReference>
<dbReference type="CDD" id="cd19499">
    <property type="entry name" value="RecA-like_ClpB_Hsp104-like"/>
    <property type="match status" value="1"/>
</dbReference>
<keyword evidence="2" id="KW-0067">ATP-binding</keyword>
<dbReference type="Pfam" id="PF10431">
    <property type="entry name" value="ClpB_D2-small"/>
    <property type="match status" value="1"/>
</dbReference>
<evidence type="ECO:0000313" key="7">
    <source>
        <dbReference type="EMBL" id="MFG3008884.1"/>
    </source>
</evidence>
<dbReference type="PRINTS" id="PR00300">
    <property type="entry name" value="CLPPROTEASEA"/>
</dbReference>
<sequence length="691" mass="75643">MDLSKDDRLPPFVEELTGTLGVHAQYVLHGNIRDLHLVRRRGRDRFYSLHDVLWNPLRTMGYEALVLCDQVTGFQVADVGESGARAAAAVDELLSGPREFPGQTAAQRQAVLEQLRNLTNGWAHRREGRRLSPLRVALVIDHASRILTDPSRLTPEERDFFLACLKLADEAEPLPPRKAPGVVPKGPGLFNPVIWLADGERDVPGWLIAGSERIRAVAVPEPDADERGTMARLLHERYERYAGHRSRDGSAPSDGTPATAPAGDHVGAGTGVNIGAGTGVDAEETARAVGAFARAASGLSLRAMEESVRLARSRGLPFAAMPDAVRIYRLGVEKNPWSRDEIRQRILRGEDPRNERSIPNRVLGQEAAVAMTLDILKRAALGLSGAQATSPGHRPRGVLFFAGPTGTGKTELAKAVASVLFDSDQAYLRFDMSEFSAAHSADRLVGAPPGYVGYEAGGELTSAVRENPFRVILFDEIEKADKGILDKFLQVLEDGRLTDGQGVTTYFSECVLIFTSNLGVQRTDRETGEREWIVEPGTPYKELETTVRDNVKKHFEQVIGRPELMNRIGGNVVVFDFISDDVAEQIFDLQVRNIQRQLAQGHQLVLRIEDKARRELLEYCTRDKWNGGRGIGMVLETHLINPLARELFAAPDLGPGTTVVVTDVREADSGRVDTRVVLKKGAADGGGTRLG</sequence>
<dbReference type="InterPro" id="IPR050130">
    <property type="entry name" value="ClpA_ClpB"/>
</dbReference>
<keyword evidence="8" id="KW-1185">Reference proteome</keyword>
<keyword evidence="1" id="KW-0547">Nucleotide-binding</keyword>
<name>A0ABW7AYU8_9ACTN</name>
<dbReference type="RefSeq" id="WP_392813698.1">
    <property type="nucleotide sequence ID" value="NZ_JBICYV010000001.1"/>
</dbReference>
<evidence type="ECO:0000256" key="1">
    <source>
        <dbReference type="ARBA" id="ARBA00022741"/>
    </source>
</evidence>
<dbReference type="EMBL" id="JBICYV010000001">
    <property type="protein sequence ID" value="MFG3008884.1"/>
    <property type="molecule type" value="Genomic_DNA"/>
</dbReference>
<comment type="caution">
    <text evidence="7">The sequence shown here is derived from an EMBL/GenBank/DDBJ whole genome shotgun (WGS) entry which is preliminary data.</text>
</comment>
<evidence type="ECO:0000256" key="4">
    <source>
        <dbReference type="SAM" id="MobiDB-lite"/>
    </source>
</evidence>
<evidence type="ECO:0000313" key="8">
    <source>
        <dbReference type="Proteomes" id="UP001604267"/>
    </source>
</evidence>
<dbReference type="InterPro" id="IPR003959">
    <property type="entry name" value="ATPase_AAA_core"/>
</dbReference>
<keyword evidence="3" id="KW-0143">Chaperone</keyword>
<protein>
    <submittedName>
        <fullName evidence="7">AAA family ATPase</fullName>
    </submittedName>
</protein>
<dbReference type="InterPro" id="IPR003593">
    <property type="entry name" value="AAA+_ATPase"/>
</dbReference>
<dbReference type="SMART" id="SM00382">
    <property type="entry name" value="AAA"/>
    <property type="match status" value="1"/>
</dbReference>
<dbReference type="PANTHER" id="PTHR11638:SF18">
    <property type="entry name" value="HEAT SHOCK PROTEIN 104"/>
    <property type="match status" value="1"/>
</dbReference>
<dbReference type="InterPro" id="IPR001270">
    <property type="entry name" value="ClpA/B"/>
</dbReference>
<evidence type="ECO:0000256" key="3">
    <source>
        <dbReference type="ARBA" id="ARBA00023186"/>
    </source>
</evidence>
<reference evidence="7 8" key="1">
    <citation type="submission" date="2024-10" db="EMBL/GenBank/DDBJ databases">
        <title>The Natural Products Discovery Center: Release of the First 8490 Sequenced Strains for Exploring Actinobacteria Biosynthetic Diversity.</title>
        <authorList>
            <person name="Kalkreuter E."/>
            <person name="Kautsar S.A."/>
            <person name="Yang D."/>
            <person name="Bader C.D."/>
            <person name="Teijaro C.N."/>
            <person name="Fluegel L."/>
            <person name="Davis C.M."/>
            <person name="Simpson J.R."/>
            <person name="Lauterbach L."/>
            <person name="Steele A.D."/>
            <person name="Gui C."/>
            <person name="Meng S."/>
            <person name="Li G."/>
            <person name="Viehrig K."/>
            <person name="Ye F."/>
            <person name="Su P."/>
            <person name="Kiefer A.F."/>
            <person name="Nichols A."/>
            <person name="Cepeda A.J."/>
            <person name="Yan W."/>
            <person name="Fan B."/>
            <person name="Jiang Y."/>
            <person name="Adhikari A."/>
            <person name="Zheng C.-J."/>
            <person name="Schuster L."/>
            <person name="Cowan T.M."/>
            <person name="Smanski M.J."/>
            <person name="Chevrette M.G."/>
            <person name="De Carvalho L.P.S."/>
            <person name="Shen B."/>
        </authorList>
    </citation>
    <scope>NUCLEOTIDE SEQUENCE [LARGE SCALE GENOMIC DNA]</scope>
    <source>
        <strain evidence="7 8">NPDC048320</strain>
    </source>
</reference>
<feature type="region of interest" description="Disordered" evidence="4">
    <location>
        <begin position="242"/>
        <end position="268"/>
    </location>
</feature>
<proteinExistence type="predicted"/>
<dbReference type="SMART" id="SM01086">
    <property type="entry name" value="ClpB_D2-small"/>
    <property type="match status" value="1"/>
</dbReference>
<dbReference type="InterPro" id="IPR019489">
    <property type="entry name" value="Clp_ATPase_C"/>
</dbReference>
<evidence type="ECO:0000259" key="5">
    <source>
        <dbReference type="SMART" id="SM00382"/>
    </source>
</evidence>
<dbReference type="Gene3D" id="3.40.50.300">
    <property type="entry name" value="P-loop containing nucleotide triphosphate hydrolases"/>
    <property type="match status" value="1"/>
</dbReference>